<reference evidence="7 8" key="1">
    <citation type="journal article" date="2020" name="IScience">
        <title>Genome Sequencing of the Endangered Kingdonia uniflora (Circaeasteraceae, Ranunculales) Reveals Potential Mechanisms of Evolutionary Specialization.</title>
        <authorList>
            <person name="Sun Y."/>
            <person name="Deng T."/>
            <person name="Zhang A."/>
            <person name="Moore M.J."/>
            <person name="Landis J.B."/>
            <person name="Lin N."/>
            <person name="Zhang H."/>
            <person name="Zhang X."/>
            <person name="Huang J."/>
            <person name="Zhang X."/>
            <person name="Sun H."/>
            <person name="Wang H."/>
        </authorList>
    </citation>
    <scope>NUCLEOTIDE SEQUENCE [LARGE SCALE GENOMIC DNA]</scope>
    <source>
        <strain evidence="7">TB1705</strain>
        <tissue evidence="7">Leaf</tissue>
    </source>
</reference>
<dbReference type="PANTHER" id="PTHR45633">
    <property type="entry name" value="60 KDA HEAT SHOCK PROTEIN, MITOCHONDRIAL"/>
    <property type="match status" value="1"/>
</dbReference>
<dbReference type="NCBIfam" id="NF000592">
    <property type="entry name" value="PRK00013.1"/>
    <property type="match status" value="1"/>
</dbReference>
<evidence type="ECO:0000313" key="8">
    <source>
        <dbReference type="Proteomes" id="UP000541444"/>
    </source>
</evidence>
<dbReference type="InterPro" id="IPR027410">
    <property type="entry name" value="TCP-1-like_intermed_sf"/>
</dbReference>
<dbReference type="NCBIfam" id="TIGR02348">
    <property type="entry name" value="GroEL"/>
    <property type="match status" value="1"/>
</dbReference>
<dbReference type="PRINTS" id="PR00298">
    <property type="entry name" value="CHAPERONIN60"/>
</dbReference>
<accession>A0A7J7LEQ7</accession>
<dbReference type="GO" id="GO:0042026">
    <property type="term" value="P:protein refolding"/>
    <property type="evidence" value="ECO:0007669"/>
    <property type="project" value="InterPro"/>
</dbReference>
<dbReference type="Gene3D" id="3.50.7.10">
    <property type="entry name" value="GroEL"/>
    <property type="match status" value="1"/>
</dbReference>
<evidence type="ECO:0000256" key="1">
    <source>
        <dbReference type="ARBA" id="ARBA00006607"/>
    </source>
</evidence>
<dbReference type="InterPro" id="IPR027409">
    <property type="entry name" value="GroEL-like_apical_dom_sf"/>
</dbReference>
<evidence type="ECO:0000256" key="2">
    <source>
        <dbReference type="ARBA" id="ARBA00022741"/>
    </source>
</evidence>
<dbReference type="CDD" id="cd03344">
    <property type="entry name" value="GroEL"/>
    <property type="match status" value="1"/>
</dbReference>
<keyword evidence="8" id="KW-1185">Reference proteome</keyword>
<keyword evidence="4" id="KW-0143">Chaperone</keyword>
<sequence>MIVRSSSQQIWNRNYAAKDIRFGVEARALMLKGVEELADAVKVTMGPKGRNVIFEQSYGAPKVTKDGVTVAKSIEFVDKVKNVGASLVKQVANATNDSAGDGTTCATVLTRAIFAEGCKSVAAGMNAMDLRRGITMAVDAVVTNLKSRARMISTSEEIAQVGTISANGEREIGELIAKAMEKVGKEGVITISDGKTLYNELEVVEGMKLDRGYISPYFITNQKNQKCELDDPLILIHEKKVSNINAVVKVLELALKKQRPLLIVAEDVESDALAVLILNKLRAGIKVCAIKAPGFGDNRKASMQDLAVLTGGDLITEELGMSLEKVELEMLGTCRKVTISKDESVILDGAGNKKAIEERCDQLRSGIELSTSDYNKDKLQERLAKLSGGVAILKIGGASEAEVGEKKDRVTDALNATKAAVEEGIVPGGGVALLYASKVLDKLETANFDQKIGVQIIQNALKMPVHTIASNAGVEGAVVVGKLLEQEDPDYGYDAAKGEYVDMIKAGIMDPLKVIRMALVDAASVSSLMTTTEAVIVELPKDEKEASAGMGGGMGGMGF</sequence>
<dbReference type="InterPro" id="IPR027413">
    <property type="entry name" value="GROEL-like_equatorial_sf"/>
</dbReference>
<evidence type="ECO:0000313" key="7">
    <source>
        <dbReference type="EMBL" id="KAF6141146.1"/>
    </source>
</evidence>
<dbReference type="EMBL" id="JACGCM010002332">
    <property type="protein sequence ID" value="KAF6141146.1"/>
    <property type="molecule type" value="Genomic_DNA"/>
</dbReference>
<dbReference type="InterPro" id="IPR002423">
    <property type="entry name" value="Cpn60/GroEL/TCP-1"/>
</dbReference>
<dbReference type="NCBIfam" id="NF009489">
    <property type="entry name" value="PRK12851.1"/>
    <property type="match status" value="1"/>
</dbReference>
<dbReference type="InterPro" id="IPR001844">
    <property type="entry name" value="Cpn60/GroEL"/>
</dbReference>
<dbReference type="Proteomes" id="UP000541444">
    <property type="component" value="Unassembled WGS sequence"/>
</dbReference>
<dbReference type="HAMAP" id="MF_00600">
    <property type="entry name" value="CH60"/>
    <property type="match status" value="1"/>
</dbReference>
<dbReference type="Pfam" id="PF00118">
    <property type="entry name" value="Cpn60_TCP1"/>
    <property type="match status" value="1"/>
</dbReference>
<evidence type="ECO:0008006" key="9">
    <source>
        <dbReference type="Google" id="ProtNLM"/>
    </source>
</evidence>
<organism evidence="7 8">
    <name type="scientific">Kingdonia uniflora</name>
    <dbReference type="NCBI Taxonomy" id="39325"/>
    <lineage>
        <taxon>Eukaryota</taxon>
        <taxon>Viridiplantae</taxon>
        <taxon>Streptophyta</taxon>
        <taxon>Embryophyta</taxon>
        <taxon>Tracheophyta</taxon>
        <taxon>Spermatophyta</taxon>
        <taxon>Magnoliopsida</taxon>
        <taxon>Ranunculales</taxon>
        <taxon>Circaeasteraceae</taxon>
        <taxon>Kingdonia</taxon>
    </lineage>
</organism>
<dbReference type="PROSITE" id="PS00296">
    <property type="entry name" value="CHAPERONINS_CPN60"/>
    <property type="match status" value="1"/>
</dbReference>
<dbReference type="InterPro" id="IPR018370">
    <property type="entry name" value="Chaperonin_Cpn60_CS"/>
</dbReference>
<dbReference type="AlphaFoldDB" id="A0A7J7LEQ7"/>
<dbReference type="OrthoDB" id="1733909at2759"/>
<dbReference type="NCBIfam" id="NF009488">
    <property type="entry name" value="PRK12850.1"/>
    <property type="match status" value="1"/>
</dbReference>
<evidence type="ECO:0000256" key="4">
    <source>
        <dbReference type="ARBA" id="ARBA00023186"/>
    </source>
</evidence>
<gene>
    <name evidence="7" type="ORF">GIB67_006591</name>
</gene>
<comment type="function">
    <text evidence="5">Implicated in mitochondrial protein import and macromolecular assembly. May facilitate the correct folding of imported proteins. May also prevent misfolding and promote the refolding and proper assembly of unfolded polypeptides generated under stress conditions in the mitochondrial matrix.</text>
</comment>
<keyword evidence="2" id="KW-0547">Nucleotide-binding</keyword>
<evidence type="ECO:0000256" key="6">
    <source>
        <dbReference type="RuleBase" id="RU000418"/>
    </source>
</evidence>
<dbReference type="Gene3D" id="1.10.560.10">
    <property type="entry name" value="GroEL-like equatorial domain"/>
    <property type="match status" value="1"/>
</dbReference>
<dbReference type="GO" id="GO:0005524">
    <property type="term" value="F:ATP binding"/>
    <property type="evidence" value="ECO:0007669"/>
    <property type="project" value="UniProtKB-KW"/>
</dbReference>
<keyword evidence="3" id="KW-0067">ATP-binding</keyword>
<dbReference type="SUPFAM" id="SSF54849">
    <property type="entry name" value="GroEL-intermediate domain like"/>
    <property type="match status" value="1"/>
</dbReference>
<comment type="similarity">
    <text evidence="1 6">Belongs to the chaperonin (HSP60) family.</text>
</comment>
<evidence type="ECO:0000256" key="3">
    <source>
        <dbReference type="ARBA" id="ARBA00022840"/>
    </source>
</evidence>
<protein>
    <recommendedName>
        <fullName evidence="9">Heat shock protein 60</fullName>
    </recommendedName>
</protein>
<dbReference type="FunFam" id="1.10.560.10:FF:000001">
    <property type="entry name" value="60 kDa chaperonin"/>
    <property type="match status" value="1"/>
</dbReference>
<comment type="caution">
    <text evidence="7">The sequence shown here is derived from an EMBL/GenBank/DDBJ whole genome shotgun (WGS) entry which is preliminary data.</text>
</comment>
<proteinExistence type="inferred from homology"/>
<dbReference type="SUPFAM" id="SSF48592">
    <property type="entry name" value="GroEL equatorial domain-like"/>
    <property type="match status" value="1"/>
</dbReference>
<dbReference type="FunFam" id="3.50.7.10:FF:000001">
    <property type="entry name" value="60 kDa chaperonin"/>
    <property type="match status" value="1"/>
</dbReference>
<evidence type="ECO:0000256" key="5">
    <source>
        <dbReference type="ARBA" id="ARBA00025467"/>
    </source>
</evidence>
<dbReference type="GO" id="GO:0140662">
    <property type="term" value="F:ATP-dependent protein folding chaperone"/>
    <property type="evidence" value="ECO:0007669"/>
    <property type="project" value="InterPro"/>
</dbReference>
<name>A0A7J7LEQ7_9MAGN</name>
<dbReference type="SUPFAM" id="SSF52029">
    <property type="entry name" value="GroEL apical domain-like"/>
    <property type="match status" value="1"/>
</dbReference>
<dbReference type="NCBIfam" id="NF009487">
    <property type="entry name" value="PRK12849.1"/>
    <property type="match status" value="1"/>
</dbReference>
<dbReference type="Gene3D" id="3.30.260.10">
    <property type="entry name" value="TCP-1-like chaperonin intermediate domain"/>
    <property type="match status" value="1"/>
</dbReference>